<dbReference type="PROSITE" id="PS50850">
    <property type="entry name" value="MFS"/>
    <property type="match status" value="1"/>
</dbReference>
<proteinExistence type="predicted"/>
<sequence>MTDRPDVQADDSGPPLEGTPRSRWALLRWFVSSATLNVPQAASPVAFSLLTLSLTGDASGGAALILVMTLAQVLGAVPITRLGRNVPAARYLQLLILTRTAALTLLALLAFSGVPFIWLFVCAAVAGSVNGAAFGYLRSILNNLTTISGLPRALGIAATLGEVTFVLSPVIASGLGSISPIFAILALAALGAVPCLIVPHIASVHGEKVQTAKTSVLTPAVALWLLCATVGGAVVASIEIGAVALALKFGYEPALAIMFTVPLCVASVLGGIWVSVFNRSLSRMTVVLLLLLMAVGATLAASGLSLATTIAGAVIIGAVIAPLGTYYSLTLDTLVPPDKRPEVFALLRTGNAVGVIFASAVMTAVSISAALGAVAAAMFAVALLVAAASLPKR</sequence>
<dbReference type="RefSeq" id="WP_257767548.1">
    <property type="nucleotide sequence ID" value="NZ_CP102480.1"/>
</dbReference>
<name>A0A9J7APB5_9PROT</name>
<evidence type="ECO:0000256" key="3">
    <source>
        <dbReference type="ARBA" id="ARBA00023136"/>
    </source>
</evidence>
<feature type="transmembrane region" description="Helical" evidence="4">
    <location>
        <begin position="178"/>
        <end position="202"/>
    </location>
</feature>
<keyword evidence="1 4" id="KW-0812">Transmembrane</keyword>
<dbReference type="GO" id="GO:0022857">
    <property type="term" value="F:transmembrane transporter activity"/>
    <property type="evidence" value="ECO:0007669"/>
    <property type="project" value="InterPro"/>
</dbReference>
<evidence type="ECO:0000313" key="7">
    <source>
        <dbReference type="Proteomes" id="UP001060336"/>
    </source>
</evidence>
<keyword evidence="3 4" id="KW-0472">Membrane</keyword>
<feature type="transmembrane region" description="Helical" evidence="4">
    <location>
        <begin position="286"/>
        <end position="304"/>
    </location>
</feature>
<dbReference type="Gene3D" id="1.20.1250.20">
    <property type="entry name" value="MFS general substrate transporter like domains"/>
    <property type="match status" value="1"/>
</dbReference>
<feature type="transmembrane region" description="Helical" evidence="4">
    <location>
        <begin position="117"/>
        <end position="137"/>
    </location>
</feature>
<evidence type="ECO:0000256" key="4">
    <source>
        <dbReference type="SAM" id="Phobius"/>
    </source>
</evidence>
<evidence type="ECO:0000256" key="2">
    <source>
        <dbReference type="ARBA" id="ARBA00022989"/>
    </source>
</evidence>
<feature type="domain" description="Major facilitator superfamily (MFS) profile" evidence="5">
    <location>
        <begin position="208"/>
        <end position="393"/>
    </location>
</feature>
<feature type="transmembrane region" description="Helical" evidence="4">
    <location>
        <begin position="343"/>
        <end position="361"/>
    </location>
</feature>
<dbReference type="SUPFAM" id="SSF103473">
    <property type="entry name" value="MFS general substrate transporter"/>
    <property type="match status" value="1"/>
</dbReference>
<dbReference type="AlphaFoldDB" id="A0A9J7APB5"/>
<dbReference type="InterPro" id="IPR020846">
    <property type="entry name" value="MFS_dom"/>
</dbReference>
<accession>A0A9J7APB5</accession>
<protein>
    <recommendedName>
        <fullName evidence="5">Major facilitator superfamily (MFS) profile domain-containing protein</fullName>
    </recommendedName>
</protein>
<evidence type="ECO:0000313" key="6">
    <source>
        <dbReference type="EMBL" id="UUX49047.1"/>
    </source>
</evidence>
<organism evidence="6 7">
    <name type="scientific">Nisaea acidiphila</name>
    <dbReference type="NCBI Taxonomy" id="1862145"/>
    <lineage>
        <taxon>Bacteria</taxon>
        <taxon>Pseudomonadati</taxon>
        <taxon>Pseudomonadota</taxon>
        <taxon>Alphaproteobacteria</taxon>
        <taxon>Rhodospirillales</taxon>
        <taxon>Thalassobaculaceae</taxon>
        <taxon>Nisaea</taxon>
    </lineage>
</organism>
<dbReference type="EMBL" id="CP102480">
    <property type="protein sequence ID" value="UUX49047.1"/>
    <property type="molecule type" value="Genomic_DNA"/>
</dbReference>
<reference evidence="6" key="1">
    <citation type="submission" date="2022-08" db="EMBL/GenBank/DDBJ databases">
        <title>Nisaea acidiphila sp. nov., isolated from a marine algal debris and emended description of the genus Nisaea Urios et al. 2008.</title>
        <authorList>
            <person name="Kwon K."/>
        </authorList>
    </citation>
    <scope>NUCLEOTIDE SEQUENCE</scope>
    <source>
        <strain evidence="6">MEBiC11861</strain>
    </source>
</reference>
<dbReference type="InterPro" id="IPR011701">
    <property type="entry name" value="MFS"/>
</dbReference>
<dbReference type="KEGG" id="naci:NUH88_16780"/>
<gene>
    <name evidence="6" type="ORF">NUH88_16780</name>
</gene>
<evidence type="ECO:0000259" key="5">
    <source>
        <dbReference type="PROSITE" id="PS50850"/>
    </source>
</evidence>
<keyword evidence="7" id="KW-1185">Reference proteome</keyword>
<dbReference type="Pfam" id="PF07690">
    <property type="entry name" value="MFS_1"/>
    <property type="match status" value="1"/>
</dbReference>
<keyword evidence="2 4" id="KW-1133">Transmembrane helix</keyword>
<feature type="transmembrane region" description="Helical" evidence="4">
    <location>
        <begin position="58"/>
        <end position="79"/>
    </location>
</feature>
<evidence type="ECO:0000256" key="1">
    <source>
        <dbReference type="ARBA" id="ARBA00022692"/>
    </source>
</evidence>
<feature type="transmembrane region" description="Helical" evidence="4">
    <location>
        <begin position="253"/>
        <end position="274"/>
    </location>
</feature>
<feature type="transmembrane region" description="Helical" evidence="4">
    <location>
        <begin position="91"/>
        <end position="111"/>
    </location>
</feature>
<feature type="transmembrane region" description="Helical" evidence="4">
    <location>
        <begin position="149"/>
        <end position="172"/>
    </location>
</feature>
<dbReference type="Proteomes" id="UP001060336">
    <property type="component" value="Chromosome"/>
</dbReference>
<feature type="transmembrane region" description="Helical" evidence="4">
    <location>
        <begin position="223"/>
        <end position="247"/>
    </location>
</feature>
<feature type="transmembrane region" description="Helical" evidence="4">
    <location>
        <begin position="367"/>
        <end position="390"/>
    </location>
</feature>
<dbReference type="InterPro" id="IPR036259">
    <property type="entry name" value="MFS_trans_sf"/>
</dbReference>
<feature type="transmembrane region" description="Helical" evidence="4">
    <location>
        <begin position="310"/>
        <end position="331"/>
    </location>
</feature>